<evidence type="ECO:0000313" key="2">
    <source>
        <dbReference type="EMBL" id="CAG7893154.1"/>
    </source>
</evidence>
<evidence type="ECO:0000256" key="1">
    <source>
        <dbReference type="SAM" id="MobiDB-lite"/>
    </source>
</evidence>
<reference evidence="2 3" key="1">
    <citation type="submission" date="2021-07" db="EMBL/GenBank/DDBJ databases">
        <authorList>
            <consortium name="Genoscope - CEA"/>
            <person name="William W."/>
        </authorList>
    </citation>
    <scope>NUCLEOTIDE SEQUENCE [LARGE SCALE GENOMIC DNA]</scope>
</reference>
<dbReference type="AlphaFoldDB" id="A0A8D9H7G6"/>
<evidence type="ECO:0000313" key="3">
    <source>
        <dbReference type="Proteomes" id="UP000694005"/>
    </source>
</evidence>
<sequence length="40" mass="4533">MRSRFWELTVRGQTERMNIGDSSYSDEAPSSTQSAVSHPM</sequence>
<accession>A0A8D9H7G6</accession>
<dbReference type="EMBL" id="LS974618">
    <property type="protein sequence ID" value="CAG7893154.1"/>
    <property type="molecule type" value="Genomic_DNA"/>
</dbReference>
<dbReference type="Proteomes" id="UP000694005">
    <property type="component" value="Chromosome A02"/>
</dbReference>
<feature type="non-terminal residue" evidence="2">
    <location>
        <position position="40"/>
    </location>
</feature>
<dbReference type="Gramene" id="A02p21060.2_BraZ1">
    <property type="protein sequence ID" value="A02p21060.2_BraZ1.CDS.1"/>
    <property type="gene ID" value="A02g21060.2_BraZ1"/>
</dbReference>
<organism evidence="2 3">
    <name type="scientific">Brassica campestris</name>
    <name type="common">Field mustard</name>
    <dbReference type="NCBI Taxonomy" id="3711"/>
    <lineage>
        <taxon>Eukaryota</taxon>
        <taxon>Viridiplantae</taxon>
        <taxon>Streptophyta</taxon>
        <taxon>Embryophyta</taxon>
        <taxon>Tracheophyta</taxon>
        <taxon>Spermatophyta</taxon>
        <taxon>Magnoliopsida</taxon>
        <taxon>eudicotyledons</taxon>
        <taxon>Gunneridae</taxon>
        <taxon>Pentapetalae</taxon>
        <taxon>rosids</taxon>
        <taxon>malvids</taxon>
        <taxon>Brassicales</taxon>
        <taxon>Brassicaceae</taxon>
        <taxon>Brassiceae</taxon>
        <taxon>Brassica</taxon>
    </lineage>
</organism>
<gene>
    <name evidence="2" type="ORF">BRAPAZ1V2_A02P21060.2</name>
</gene>
<proteinExistence type="predicted"/>
<protein>
    <submittedName>
        <fullName evidence="2">Uncharacterized protein</fullName>
    </submittedName>
</protein>
<feature type="region of interest" description="Disordered" evidence="1">
    <location>
        <begin position="16"/>
        <end position="40"/>
    </location>
</feature>
<name>A0A8D9H7G6_BRACM</name>